<dbReference type="GO" id="GO:0046654">
    <property type="term" value="P:tetrahydrofolate biosynthetic process"/>
    <property type="evidence" value="ECO:0007669"/>
    <property type="project" value="UniProtKB-UniPathway"/>
</dbReference>
<dbReference type="GO" id="GO:0003848">
    <property type="term" value="F:2-amino-4-hydroxy-6-hydroxymethyldihydropteridine diphosphokinase activity"/>
    <property type="evidence" value="ECO:0007669"/>
    <property type="project" value="UniProtKB-EC"/>
</dbReference>
<dbReference type="PANTHER" id="PTHR43071">
    <property type="entry name" value="2-AMINO-4-HYDROXY-6-HYDROXYMETHYLDIHYDROPTERIDINE PYROPHOSPHOKINASE"/>
    <property type="match status" value="1"/>
</dbReference>
<evidence type="ECO:0000256" key="2">
    <source>
        <dbReference type="ARBA" id="ARBA00005810"/>
    </source>
</evidence>
<evidence type="ECO:0000256" key="12">
    <source>
        <dbReference type="ARBA" id="ARBA00033413"/>
    </source>
</evidence>
<proteinExistence type="inferred from homology"/>
<dbReference type="InterPro" id="IPR035907">
    <property type="entry name" value="Hppk_sf"/>
</dbReference>
<dbReference type="GO" id="GO:0046656">
    <property type="term" value="P:folic acid biosynthetic process"/>
    <property type="evidence" value="ECO:0007669"/>
    <property type="project" value="UniProtKB-KW"/>
</dbReference>
<dbReference type="GO" id="GO:0005524">
    <property type="term" value="F:ATP binding"/>
    <property type="evidence" value="ECO:0007669"/>
    <property type="project" value="UniProtKB-KW"/>
</dbReference>
<dbReference type="UniPathway" id="UPA00077">
    <property type="reaction ID" value="UER00155"/>
</dbReference>
<feature type="domain" description="7,8-dihydro-6-hydroxymethylpterin-pyrophosphokinase" evidence="13">
    <location>
        <begin position="5"/>
        <end position="108"/>
    </location>
</feature>
<keyword evidence="5" id="KW-0808">Transferase</keyword>
<evidence type="ECO:0000256" key="10">
    <source>
        <dbReference type="ARBA" id="ARBA00029409"/>
    </source>
</evidence>
<dbReference type="Gene3D" id="3.30.70.560">
    <property type="entry name" value="7,8-Dihydro-6-hydroxymethylpterin-pyrophosphokinase HPPK"/>
    <property type="match status" value="1"/>
</dbReference>
<dbReference type="Proteomes" id="UP000029525">
    <property type="component" value="Unassembled WGS sequence"/>
</dbReference>
<comment type="pathway">
    <text evidence="1">Cofactor biosynthesis; tetrahydrofolate biosynthesis; 2-amino-4-hydroxy-6-hydroxymethyl-7,8-dihydropteridine diphosphate from 7,8-dihydroneopterin triphosphate: step 4/4.</text>
</comment>
<evidence type="ECO:0000256" key="1">
    <source>
        <dbReference type="ARBA" id="ARBA00005051"/>
    </source>
</evidence>
<evidence type="ECO:0000256" key="5">
    <source>
        <dbReference type="ARBA" id="ARBA00022679"/>
    </source>
</evidence>
<comment type="similarity">
    <text evidence="2">Belongs to the HPPK family.</text>
</comment>
<comment type="function">
    <text evidence="10">Catalyzes the transfer of pyrophosphate from adenosine triphosphate (ATP) to 6-hydroxymethyl-7,8-dihydropterin, an enzymatic step in folate biosynthesis pathway.</text>
</comment>
<evidence type="ECO:0000256" key="9">
    <source>
        <dbReference type="ARBA" id="ARBA00022909"/>
    </source>
</evidence>
<comment type="caution">
    <text evidence="14">The sequence shown here is derived from an EMBL/GenBank/DDBJ whole genome shotgun (WGS) entry which is preliminary data.</text>
</comment>
<evidence type="ECO:0000313" key="15">
    <source>
        <dbReference type="Proteomes" id="UP000029525"/>
    </source>
</evidence>
<sequence>MKVKISLGSNINQTDNICKAKKLLANIFPDIQFSKTIWTDPIGIKSDKYLNCTGKLTTTLSKKQLILILKKIEQTMGDNHTNHKLGKIIIDIDLNIYGTELVKPIIWQNNHSDVHAKA</sequence>
<organism evidence="14 15">
    <name type="scientific">Prevotella bivia DNF00320</name>
    <dbReference type="NCBI Taxonomy" id="1401068"/>
    <lineage>
        <taxon>Bacteria</taxon>
        <taxon>Pseudomonadati</taxon>
        <taxon>Bacteroidota</taxon>
        <taxon>Bacteroidia</taxon>
        <taxon>Bacteroidales</taxon>
        <taxon>Prevotellaceae</taxon>
        <taxon>Prevotella</taxon>
    </lineage>
</organism>
<dbReference type="InterPro" id="IPR000550">
    <property type="entry name" value="Hppk"/>
</dbReference>
<dbReference type="PANTHER" id="PTHR43071:SF1">
    <property type="entry name" value="2-AMINO-4-HYDROXY-6-HYDROXYMETHYLDIHYDROPTERIDINE PYROPHOSPHOKINASE"/>
    <property type="match status" value="1"/>
</dbReference>
<dbReference type="RefSeq" id="WP_004338981.1">
    <property type="nucleotide sequence ID" value="NZ_JRNQ01000105.1"/>
</dbReference>
<dbReference type="AlphaFoldDB" id="A0A096BJV1"/>
<dbReference type="EC" id="2.7.6.3" evidence="3"/>
<dbReference type="GO" id="GO:0016301">
    <property type="term" value="F:kinase activity"/>
    <property type="evidence" value="ECO:0007669"/>
    <property type="project" value="UniProtKB-KW"/>
</dbReference>
<evidence type="ECO:0000256" key="6">
    <source>
        <dbReference type="ARBA" id="ARBA00022741"/>
    </source>
</evidence>
<evidence type="ECO:0000256" key="4">
    <source>
        <dbReference type="ARBA" id="ARBA00016218"/>
    </source>
</evidence>
<evidence type="ECO:0000256" key="3">
    <source>
        <dbReference type="ARBA" id="ARBA00013253"/>
    </source>
</evidence>
<accession>A0A096BJV1</accession>
<name>A0A096BJV1_9BACT</name>
<dbReference type="GeneID" id="78529823"/>
<keyword evidence="9" id="KW-0289">Folate biosynthesis</keyword>
<protein>
    <recommendedName>
        <fullName evidence="4">2-amino-4-hydroxy-6-hydroxymethyldihydropteridine pyrophosphokinase</fullName>
        <ecNumber evidence="3">2.7.6.3</ecNumber>
    </recommendedName>
    <alternativeName>
        <fullName evidence="11">6-hydroxymethyl-7,8-dihydropterin pyrophosphokinase</fullName>
    </alternativeName>
    <alternativeName>
        <fullName evidence="12">7,8-dihydro-6-hydroxymethylpterin-pyrophosphokinase</fullName>
    </alternativeName>
</protein>
<evidence type="ECO:0000259" key="13">
    <source>
        <dbReference type="Pfam" id="PF01288"/>
    </source>
</evidence>
<reference evidence="14 15" key="1">
    <citation type="submission" date="2014-07" db="EMBL/GenBank/DDBJ databases">
        <authorList>
            <person name="McCorrison J."/>
            <person name="Sanka R."/>
            <person name="Torralba M."/>
            <person name="Gillis M."/>
            <person name="Haft D.H."/>
            <person name="Methe B."/>
            <person name="Sutton G."/>
            <person name="Nelson K.E."/>
        </authorList>
    </citation>
    <scope>NUCLEOTIDE SEQUENCE [LARGE SCALE GENOMIC DNA]</scope>
    <source>
        <strain evidence="14 15">DNF00320</strain>
    </source>
</reference>
<dbReference type="OrthoDB" id="1082296at2"/>
<evidence type="ECO:0000256" key="11">
    <source>
        <dbReference type="ARBA" id="ARBA00029766"/>
    </source>
</evidence>
<keyword evidence="8" id="KW-0067">ATP-binding</keyword>
<gene>
    <name evidence="14" type="ORF">HMPREF0647_10720</name>
</gene>
<dbReference type="Pfam" id="PF01288">
    <property type="entry name" value="HPPK"/>
    <property type="match status" value="1"/>
</dbReference>
<dbReference type="EMBL" id="JRNQ01000105">
    <property type="protein sequence ID" value="KGF42982.1"/>
    <property type="molecule type" value="Genomic_DNA"/>
</dbReference>
<evidence type="ECO:0000313" key="14">
    <source>
        <dbReference type="EMBL" id="KGF42982.1"/>
    </source>
</evidence>
<dbReference type="SUPFAM" id="SSF55083">
    <property type="entry name" value="6-hydroxymethyl-7,8-dihydropterin pyrophosphokinase, HPPK"/>
    <property type="match status" value="1"/>
</dbReference>
<keyword evidence="6" id="KW-0547">Nucleotide-binding</keyword>
<evidence type="ECO:0000256" key="7">
    <source>
        <dbReference type="ARBA" id="ARBA00022777"/>
    </source>
</evidence>
<keyword evidence="7 14" id="KW-0418">Kinase</keyword>
<evidence type="ECO:0000256" key="8">
    <source>
        <dbReference type="ARBA" id="ARBA00022840"/>
    </source>
</evidence>